<dbReference type="GO" id="GO:1990904">
    <property type="term" value="C:ribonucleoprotein complex"/>
    <property type="evidence" value="ECO:0007669"/>
    <property type="project" value="UniProtKB-KW"/>
</dbReference>
<evidence type="ECO:0000256" key="2">
    <source>
        <dbReference type="ARBA" id="ARBA00022670"/>
    </source>
</evidence>
<reference evidence="12 13" key="1">
    <citation type="journal article" date="2015" name="Nature">
        <title>rRNA introns, odd ribosomes, and small enigmatic genomes across a large radiation of phyla.</title>
        <authorList>
            <person name="Brown C.T."/>
            <person name="Hug L.A."/>
            <person name="Thomas B.C."/>
            <person name="Sharon I."/>
            <person name="Castelle C.J."/>
            <person name="Singh A."/>
            <person name="Wilkins M.J."/>
            <person name="Williams K.H."/>
            <person name="Banfield J.F."/>
        </authorList>
    </citation>
    <scope>NUCLEOTIDE SEQUENCE [LARGE SCALE GENOMIC DNA]</scope>
</reference>
<dbReference type="Proteomes" id="UP000034293">
    <property type="component" value="Unassembled WGS sequence"/>
</dbReference>
<dbReference type="SUPFAM" id="SSF52096">
    <property type="entry name" value="ClpP/crotonase"/>
    <property type="match status" value="1"/>
</dbReference>
<name>A0A0G0SH50_9BACT</name>
<comment type="function">
    <text evidence="7">Binds as a heterodimer with protein bS6 to the central domain of the 16S rRNA, where it helps stabilize the platform of the 30S subunit.</text>
</comment>
<dbReference type="AlphaFoldDB" id="A0A0G0SH50"/>
<dbReference type="Gene3D" id="3.30.750.44">
    <property type="match status" value="1"/>
</dbReference>
<gene>
    <name evidence="7" type="primary">rpsR</name>
    <name evidence="12" type="ORF">UU02_C0011G0010</name>
</gene>
<dbReference type="GO" id="GO:0004175">
    <property type="term" value="F:endopeptidase activity"/>
    <property type="evidence" value="ECO:0007669"/>
    <property type="project" value="TreeGrafter"/>
</dbReference>
<keyword evidence="3 9" id="KW-0378">Hydrolase</keyword>
<accession>A0A0G0SH50</accession>
<keyword evidence="5 7" id="KW-0689">Ribosomal protein</keyword>
<dbReference type="InterPro" id="IPR001478">
    <property type="entry name" value="PDZ"/>
</dbReference>
<evidence type="ECO:0000313" key="12">
    <source>
        <dbReference type="EMBL" id="KKR64198.1"/>
    </source>
</evidence>
<dbReference type="GO" id="GO:0006508">
    <property type="term" value="P:proteolysis"/>
    <property type="evidence" value="ECO:0007669"/>
    <property type="project" value="UniProtKB-KW"/>
</dbReference>
<dbReference type="SUPFAM" id="SSF46911">
    <property type="entry name" value="Ribosomal protein S18"/>
    <property type="match status" value="1"/>
</dbReference>
<evidence type="ECO:0000313" key="13">
    <source>
        <dbReference type="Proteomes" id="UP000034293"/>
    </source>
</evidence>
<dbReference type="SUPFAM" id="SSF50156">
    <property type="entry name" value="PDZ domain-like"/>
    <property type="match status" value="1"/>
</dbReference>
<comment type="caution">
    <text evidence="12">The sequence shown here is derived from an EMBL/GenBank/DDBJ whole genome shotgun (WGS) entry which is preliminary data.</text>
</comment>
<dbReference type="GO" id="GO:0030288">
    <property type="term" value="C:outer membrane-bounded periplasmic space"/>
    <property type="evidence" value="ECO:0007669"/>
    <property type="project" value="TreeGrafter"/>
</dbReference>
<dbReference type="PRINTS" id="PR00974">
    <property type="entry name" value="RIBOSOMALS18"/>
</dbReference>
<keyword evidence="6 7" id="KW-0687">Ribonucleoprotein</keyword>
<dbReference type="Pfam" id="PF17820">
    <property type="entry name" value="PDZ_6"/>
    <property type="match status" value="1"/>
</dbReference>
<evidence type="ECO:0000256" key="8">
    <source>
        <dbReference type="RuleBase" id="RU003910"/>
    </source>
</evidence>
<organism evidence="12 13">
    <name type="scientific">Candidatus Woesebacteria bacterium GW2011_GWA1_40_43</name>
    <dbReference type="NCBI Taxonomy" id="1618553"/>
    <lineage>
        <taxon>Bacteria</taxon>
        <taxon>Candidatus Woeseibacteriota</taxon>
    </lineage>
</organism>
<dbReference type="PANTHER" id="PTHR32060:SF30">
    <property type="entry name" value="CARBOXY-TERMINAL PROCESSING PROTEASE CTPA"/>
    <property type="match status" value="1"/>
</dbReference>
<dbReference type="GO" id="GO:0006412">
    <property type="term" value="P:translation"/>
    <property type="evidence" value="ECO:0007669"/>
    <property type="project" value="UniProtKB-UniRule"/>
</dbReference>
<dbReference type="FunFam" id="2.30.42.10:FF:000063">
    <property type="entry name" value="Peptidase, S41 family"/>
    <property type="match status" value="1"/>
</dbReference>
<keyword evidence="7" id="KW-0694">RNA-binding</keyword>
<dbReference type="Gene3D" id="2.30.42.10">
    <property type="match status" value="1"/>
</dbReference>
<evidence type="ECO:0000256" key="9">
    <source>
        <dbReference type="RuleBase" id="RU004404"/>
    </source>
</evidence>
<feature type="domain" description="PDZ" evidence="11">
    <location>
        <begin position="194"/>
        <end position="256"/>
    </location>
</feature>
<dbReference type="GO" id="GO:0008236">
    <property type="term" value="F:serine-type peptidase activity"/>
    <property type="evidence" value="ECO:0007669"/>
    <property type="project" value="UniProtKB-KW"/>
</dbReference>
<dbReference type="Gene3D" id="4.10.640.10">
    <property type="entry name" value="Ribosomal protein S18"/>
    <property type="match status" value="1"/>
</dbReference>
<dbReference type="GO" id="GO:0007165">
    <property type="term" value="P:signal transduction"/>
    <property type="evidence" value="ECO:0007669"/>
    <property type="project" value="TreeGrafter"/>
</dbReference>
<evidence type="ECO:0000259" key="11">
    <source>
        <dbReference type="PROSITE" id="PS50106"/>
    </source>
</evidence>
<evidence type="ECO:0000256" key="3">
    <source>
        <dbReference type="ARBA" id="ARBA00022801"/>
    </source>
</evidence>
<dbReference type="PANTHER" id="PTHR32060">
    <property type="entry name" value="TAIL-SPECIFIC PROTEASE"/>
    <property type="match status" value="1"/>
</dbReference>
<dbReference type="InterPro" id="IPR029045">
    <property type="entry name" value="ClpP/crotonase-like_dom_sf"/>
</dbReference>
<keyword evidence="4 9" id="KW-0720">Serine protease</keyword>
<evidence type="ECO:0000256" key="6">
    <source>
        <dbReference type="ARBA" id="ARBA00023274"/>
    </source>
</evidence>
<dbReference type="InterPro" id="IPR004447">
    <property type="entry name" value="Peptidase_S41A"/>
</dbReference>
<dbReference type="InterPro" id="IPR041489">
    <property type="entry name" value="PDZ_6"/>
</dbReference>
<dbReference type="PROSITE" id="PS50106">
    <property type="entry name" value="PDZ"/>
    <property type="match status" value="1"/>
</dbReference>
<dbReference type="InterPro" id="IPR005151">
    <property type="entry name" value="Tail-specific_protease"/>
</dbReference>
<evidence type="ECO:0000256" key="4">
    <source>
        <dbReference type="ARBA" id="ARBA00022825"/>
    </source>
</evidence>
<comment type="similarity">
    <text evidence="1 9">Belongs to the peptidase S41A family.</text>
</comment>
<dbReference type="InterPro" id="IPR036870">
    <property type="entry name" value="Ribosomal_bS18_sf"/>
</dbReference>
<dbReference type="GO" id="GO:0019843">
    <property type="term" value="F:rRNA binding"/>
    <property type="evidence" value="ECO:0007669"/>
    <property type="project" value="UniProtKB-UniRule"/>
</dbReference>
<comment type="similarity">
    <text evidence="7 8">Belongs to the bacterial ribosomal protein bS18 family.</text>
</comment>
<dbReference type="Pfam" id="PF22694">
    <property type="entry name" value="CtpB_N-like"/>
    <property type="match status" value="1"/>
</dbReference>
<dbReference type="SMART" id="SM00245">
    <property type="entry name" value="TSPc"/>
    <property type="match status" value="1"/>
</dbReference>
<evidence type="ECO:0000256" key="7">
    <source>
        <dbReference type="HAMAP-Rule" id="MF_00270"/>
    </source>
</evidence>
<evidence type="ECO:0000256" key="5">
    <source>
        <dbReference type="ARBA" id="ARBA00022980"/>
    </source>
</evidence>
<dbReference type="EMBL" id="LBZA01000011">
    <property type="protein sequence ID" value="KKR64198.1"/>
    <property type="molecule type" value="Genomic_DNA"/>
</dbReference>
<sequence length="484" mass="52762">MAKKKDNKKRRRQIEIVVPRNCPFCKSKTMPDYKEVDVLARYMNDRAKVLGKSRTGICAKHQRRISLAIKRARHLSLLPYTPARKIILSVFVLVAVFTGGYFLGVEGYKAEVTKALNITISRQLPPDKNIDFSLFWQVWDLMAQKYYDKSKLIPSQMIYGAIEGMVASAGDPYTTFLPPAQNKIVNEDLSGSFGGVGIEIGYKGGHLAVIAPLPGTPAEKAGVKAGDYIVKITDKAKNVDLDSTNMSTSDAVTYIRGVAGTKVTLTLVREGVSDPIVVELSREKINVSSVTLTWVGDESSIADIKISKFGAETKDEWNKAVSQILERNNVKGVIVDLRNNPGGYLQAAVDLASDFVPIGTTVVIQQNGDGTKQEYKSNSLPRLENYQIIILINGGSASASEILSGALRDNRGIKLVGDKSFGKGTIQEPIDINGGSGIHVTTAKWLTPDGIWVHEKGLIPDVEVANPDDATEDIQLNAAIKLFN</sequence>
<feature type="transmembrane region" description="Helical" evidence="10">
    <location>
        <begin position="86"/>
        <end position="104"/>
    </location>
</feature>
<dbReference type="HAMAP" id="MF_00270">
    <property type="entry name" value="Ribosomal_bS18"/>
    <property type="match status" value="1"/>
</dbReference>
<evidence type="ECO:0000256" key="10">
    <source>
        <dbReference type="SAM" id="Phobius"/>
    </source>
</evidence>
<dbReference type="SMART" id="SM00228">
    <property type="entry name" value="PDZ"/>
    <property type="match status" value="1"/>
</dbReference>
<dbReference type="Gene3D" id="3.90.226.10">
    <property type="entry name" value="2-enoyl-CoA Hydratase, Chain A, domain 1"/>
    <property type="match status" value="1"/>
</dbReference>
<proteinExistence type="inferred from homology"/>
<comment type="subunit">
    <text evidence="7">Part of the 30S ribosomal subunit. Forms a tight heterodimer with protein bS6.</text>
</comment>
<dbReference type="NCBIfam" id="TIGR00225">
    <property type="entry name" value="prc"/>
    <property type="match status" value="1"/>
</dbReference>
<dbReference type="CDD" id="cd07560">
    <property type="entry name" value="Peptidase_S41_CPP"/>
    <property type="match status" value="1"/>
</dbReference>
<keyword evidence="2 9" id="KW-0645">Protease</keyword>
<dbReference type="CDD" id="cd06782">
    <property type="entry name" value="cpPDZ_CPP-like"/>
    <property type="match status" value="1"/>
</dbReference>
<keyword evidence="10" id="KW-0472">Membrane</keyword>
<keyword evidence="10" id="KW-1133">Transmembrane helix</keyword>
<dbReference type="InterPro" id="IPR001648">
    <property type="entry name" value="Ribosomal_bS18"/>
</dbReference>
<keyword evidence="10" id="KW-0812">Transmembrane</keyword>
<dbReference type="NCBIfam" id="TIGR00165">
    <property type="entry name" value="S18"/>
    <property type="match status" value="1"/>
</dbReference>
<dbReference type="GO" id="GO:0003735">
    <property type="term" value="F:structural constituent of ribosome"/>
    <property type="evidence" value="ECO:0007669"/>
    <property type="project" value="InterPro"/>
</dbReference>
<dbReference type="Pfam" id="PF01084">
    <property type="entry name" value="Ribosomal_S18"/>
    <property type="match status" value="1"/>
</dbReference>
<protein>
    <recommendedName>
        <fullName evidence="7">Small ribosomal subunit protein bS18</fullName>
    </recommendedName>
</protein>
<dbReference type="Pfam" id="PF03572">
    <property type="entry name" value="Peptidase_S41"/>
    <property type="match status" value="1"/>
</dbReference>
<dbReference type="GO" id="GO:0005840">
    <property type="term" value="C:ribosome"/>
    <property type="evidence" value="ECO:0007669"/>
    <property type="project" value="UniProtKB-KW"/>
</dbReference>
<evidence type="ECO:0000256" key="1">
    <source>
        <dbReference type="ARBA" id="ARBA00009179"/>
    </source>
</evidence>
<keyword evidence="7" id="KW-0699">rRNA-binding</keyword>
<dbReference type="InterPro" id="IPR036034">
    <property type="entry name" value="PDZ_sf"/>
</dbReference>
<dbReference type="InterPro" id="IPR055210">
    <property type="entry name" value="CtpA/B_N"/>
</dbReference>